<keyword evidence="1" id="KW-0812">Transmembrane</keyword>
<sequence>MDNYKGRVKRYLKTFTIIIILAILCILFLWIGKGGEYKLYYSAIGCLLGGVVGGTGTLIAVVISTEETRKIQQENKKAIMYKDYLEDVKRNKPILILKEQDLGNDYVKEVRFSVGTIYNTNVNLYEIKNVGIGIAKDIKISVITKNNSNISEFYINLLEKDGVIKDYSIRSSQGNRIEGIVEKIKIECKDIFDNLYCTIYDVEEFKIQHQVYLKITKIEHNKKIKINSI</sequence>
<keyword evidence="3" id="KW-1185">Reference proteome</keyword>
<reference evidence="2 3" key="1">
    <citation type="submission" date="2021-07" db="EMBL/GenBank/DDBJ databases">
        <title>Clostridium weizhouense sp. nov., an anaerobic bacterium isolated from activated sludge of Petroleum wastewater.</title>
        <authorList>
            <person name="Li Q."/>
        </authorList>
    </citation>
    <scope>NUCLEOTIDE SEQUENCE [LARGE SCALE GENOMIC DNA]</scope>
    <source>
        <strain evidence="2 3">YB-6</strain>
    </source>
</reference>
<protein>
    <submittedName>
        <fullName evidence="2">Uncharacterized protein</fullName>
    </submittedName>
</protein>
<feature type="transmembrane region" description="Helical" evidence="1">
    <location>
        <begin position="39"/>
        <end position="63"/>
    </location>
</feature>
<keyword evidence="1" id="KW-1133">Transmembrane helix</keyword>
<name>A0ABS7ANC2_9CLOT</name>
<evidence type="ECO:0000313" key="3">
    <source>
        <dbReference type="Proteomes" id="UP001519921"/>
    </source>
</evidence>
<dbReference type="EMBL" id="JAHXPT010000005">
    <property type="protein sequence ID" value="MBW6410168.1"/>
    <property type="molecule type" value="Genomic_DNA"/>
</dbReference>
<accession>A0ABS7ANC2</accession>
<organism evidence="2 3">
    <name type="scientific">Clostridium weizhouense</name>
    <dbReference type="NCBI Taxonomy" id="2859781"/>
    <lineage>
        <taxon>Bacteria</taxon>
        <taxon>Bacillati</taxon>
        <taxon>Bacillota</taxon>
        <taxon>Clostridia</taxon>
        <taxon>Eubacteriales</taxon>
        <taxon>Clostridiaceae</taxon>
        <taxon>Clostridium</taxon>
    </lineage>
</organism>
<evidence type="ECO:0000313" key="2">
    <source>
        <dbReference type="EMBL" id="MBW6410168.1"/>
    </source>
</evidence>
<feature type="transmembrane region" description="Helical" evidence="1">
    <location>
        <begin position="12"/>
        <end position="33"/>
    </location>
</feature>
<keyword evidence="1" id="KW-0472">Membrane</keyword>
<gene>
    <name evidence="2" type="ORF">KYD98_08685</name>
</gene>
<dbReference type="RefSeq" id="WP_219779261.1">
    <property type="nucleotide sequence ID" value="NZ_JAHXPT010000005.1"/>
</dbReference>
<evidence type="ECO:0000256" key="1">
    <source>
        <dbReference type="SAM" id="Phobius"/>
    </source>
</evidence>
<comment type="caution">
    <text evidence="2">The sequence shown here is derived from an EMBL/GenBank/DDBJ whole genome shotgun (WGS) entry which is preliminary data.</text>
</comment>
<proteinExistence type="predicted"/>
<dbReference type="Proteomes" id="UP001519921">
    <property type="component" value="Unassembled WGS sequence"/>
</dbReference>